<evidence type="ECO:0000256" key="8">
    <source>
        <dbReference type="ARBA" id="ARBA00022989"/>
    </source>
</evidence>
<keyword evidence="4 10" id="KW-0812">Transmembrane</keyword>
<dbReference type="InterPro" id="IPR007795">
    <property type="entry name" value="T7SS_EccB"/>
</dbReference>
<dbReference type="AlphaFoldDB" id="A0A179VBP8"/>
<accession>A0A179VBP8</accession>
<comment type="subcellular location">
    <subcellularLocation>
        <location evidence="1">Cell membrane</location>
        <topology evidence="1">Single-pass membrane protein</topology>
    </subcellularLocation>
</comment>
<keyword evidence="5" id="KW-0547">Nucleotide-binding</keyword>
<dbReference type="GO" id="GO:0005524">
    <property type="term" value="F:ATP binding"/>
    <property type="evidence" value="ECO:0007669"/>
    <property type="project" value="UniProtKB-KW"/>
</dbReference>
<evidence type="ECO:0000256" key="6">
    <source>
        <dbReference type="ARBA" id="ARBA00022801"/>
    </source>
</evidence>
<evidence type="ECO:0000256" key="5">
    <source>
        <dbReference type="ARBA" id="ARBA00022741"/>
    </source>
</evidence>
<dbReference type="Pfam" id="PF05108">
    <property type="entry name" value="T7SS_ESX1_EccB"/>
    <property type="match status" value="1"/>
</dbReference>
<dbReference type="PANTHER" id="PTHR40765:SF2">
    <property type="entry name" value="ESX-2 SECRETION SYSTEM ATPASE ECCB2"/>
    <property type="match status" value="1"/>
</dbReference>
<evidence type="ECO:0000256" key="1">
    <source>
        <dbReference type="ARBA" id="ARBA00004162"/>
    </source>
</evidence>
<dbReference type="NCBIfam" id="TIGR03919">
    <property type="entry name" value="T7SS_EccB"/>
    <property type="match status" value="1"/>
</dbReference>
<dbReference type="EMBL" id="LQYE01000007">
    <property type="protein sequence ID" value="OAT69318.1"/>
    <property type="molecule type" value="Genomic_DNA"/>
</dbReference>
<keyword evidence="3" id="KW-1003">Cell membrane</keyword>
<dbReference type="GO" id="GO:0005886">
    <property type="term" value="C:plasma membrane"/>
    <property type="evidence" value="ECO:0007669"/>
    <property type="project" value="UniProtKB-SubCell"/>
</dbReference>
<evidence type="ECO:0000256" key="4">
    <source>
        <dbReference type="ARBA" id="ARBA00022692"/>
    </source>
</evidence>
<gene>
    <name evidence="11" type="ORF">AWB85_21370</name>
</gene>
<evidence type="ECO:0000256" key="9">
    <source>
        <dbReference type="ARBA" id="ARBA00023136"/>
    </source>
</evidence>
<dbReference type="InterPro" id="IPR044857">
    <property type="entry name" value="T7SS_EccB_R1"/>
</dbReference>
<feature type="transmembrane region" description="Helical" evidence="10">
    <location>
        <begin position="65"/>
        <end position="85"/>
    </location>
</feature>
<organism evidence="11 12">
    <name type="scientific">Mycobacteroides immunogenum</name>
    <dbReference type="NCBI Taxonomy" id="83262"/>
    <lineage>
        <taxon>Bacteria</taxon>
        <taxon>Bacillati</taxon>
        <taxon>Actinomycetota</taxon>
        <taxon>Actinomycetes</taxon>
        <taxon>Mycobacteriales</taxon>
        <taxon>Mycobacteriaceae</taxon>
        <taxon>Mycobacteroides</taxon>
    </lineage>
</organism>
<proteinExistence type="inferred from homology"/>
<dbReference type="Gene3D" id="3.30.2390.20">
    <property type="entry name" value="Type VII secretion system EccB, repeat 1 domain"/>
    <property type="match status" value="1"/>
</dbReference>
<evidence type="ECO:0000256" key="7">
    <source>
        <dbReference type="ARBA" id="ARBA00022840"/>
    </source>
</evidence>
<keyword evidence="9 10" id="KW-0472">Membrane</keyword>
<name>A0A179VBP8_9MYCO</name>
<dbReference type="InterPro" id="IPR042485">
    <property type="entry name" value="T7SS_EccB_R3"/>
</dbReference>
<keyword evidence="7" id="KW-0067">ATP-binding</keyword>
<comment type="caution">
    <text evidence="11">The sequence shown here is derived from an EMBL/GenBank/DDBJ whole genome shotgun (WGS) entry which is preliminary data.</text>
</comment>
<evidence type="ECO:0000256" key="10">
    <source>
        <dbReference type="SAM" id="Phobius"/>
    </source>
</evidence>
<dbReference type="PANTHER" id="PTHR40765">
    <property type="entry name" value="ESX-2 SECRETION SYSTEM ATPASE ECCB2"/>
    <property type="match status" value="1"/>
</dbReference>
<sequence length="502" mass="53279">MKTPRFKSRSPAPLGGYGAEKRGWENVTRHQISGVRFWVRRIINGIVRHDTTMVAEPLRRQIRSFTVGGMIGALLLLAAFVLGMFKAGGVPGANDILADRTTSALYVRINDDQQRQILHPVLNLASARLIVNKAANPVPVKSGEIDKFPRGNTVGIPGAPQRIVPSTALDSRWLVCDALSGPDRGVTVIAGDPSATPGQASPIPASTAVLATADAGESTWLVWEGKRSRIDLGDTVVRTALGINIDSAPPRPINRQLLNLIPESPPLVVPFIANPGDPPRFVWPAPGQAPVIGSVVVDHENERTNYFAVTADGLQPIPATIATMLRARDAYGLIKPPELTPDQIAKAPVARPIPVEDYPAAAVKVADPSSQPVTCGQWVKLASSPTSTLVLLLGESLPIAPQTRPVPLVQAGPLTAARVVMPSGTGFFVQITGQQPRSETRESVYWVSDLGVRYGIESGLGSDNPAAALGMTTEKPLPMPWSILLLLSAGPTLSKADALVAH</sequence>
<keyword evidence="6" id="KW-0378">Hydrolase</keyword>
<keyword evidence="8 10" id="KW-1133">Transmembrane helix</keyword>
<evidence type="ECO:0000313" key="12">
    <source>
        <dbReference type="Proteomes" id="UP000186919"/>
    </source>
</evidence>
<dbReference type="GO" id="GO:0005576">
    <property type="term" value="C:extracellular region"/>
    <property type="evidence" value="ECO:0007669"/>
    <property type="project" value="TreeGrafter"/>
</dbReference>
<reference evidence="11 12" key="1">
    <citation type="submission" date="2016-01" db="EMBL/GenBank/DDBJ databases">
        <title>Mycobacterium immunogenum strain CD11_6 genome sequencing and assembly.</title>
        <authorList>
            <person name="Kaur G."/>
            <person name="Nair G.R."/>
            <person name="Mayilraj S."/>
        </authorList>
    </citation>
    <scope>NUCLEOTIDE SEQUENCE [LARGE SCALE GENOMIC DNA]</scope>
    <source>
        <strain evidence="11 12">CD11-6</strain>
    </source>
</reference>
<evidence type="ECO:0000256" key="2">
    <source>
        <dbReference type="ARBA" id="ARBA00008149"/>
    </source>
</evidence>
<evidence type="ECO:0000313" key="11">
    <source>
        <dbReference type="EMBL" id="OAT69318.1"/>
    </source>
</evidence>
<dbReference type="Proteomes" id="UP000186919">
    <property type="component" value="Unassembled WGS sequence"/>
</dbReference>
<comment type="similarity">
    <text evidence="2">Belongs to the EccB family.</text>
</comment>
<protein>
    <submittedName>
        <fullName evidence="11">Type VII secretion protein EccB</fullName>
    </submittedName>
</protein>
<dbReference type="Gene3D" id="2.40.50.910">
    <property type="entry name" value="Type VII secretion system EccB, repeat 3 domain"/>
    <property type="match status" value="1"/>
</dbReference>
<evidence type="ECO:0000256" key="3">
    <source>
        <dbReference type="ARBA" id="ARBA00022475"/>
    </source>
</evidence>
<dbReference type="GO" id="GO:0016787">
    <property type="term" value="F:hydrolase activity"/>
    <property type="evidence" value="ECO:0007669"/>
    <property type="project" value="UniProtKB-KW"/>
</dbReference>